<dbReference type="InterPro" id="IPR011053">
    <property type="entry name" value="Single_hybrid_motif"/>
</dbReference>
<protein>
    <recommendedName>
        <fullName evidence="1 3">Biotin carboxyl carrier protein of acetyl-CoA carboxylase</fullName>
    </recommendedName>
</protein>
<dbReference type="Pfam" id="PF00364">
    <property type="entry name" value="Biotin_lipoyl"/>
    <property type="match status" value="1"/>
</dbReference>
<comment type="caution">
    <text evidence="6">The sequence shown here is derived from an EMBL/GenBank/DDBJ whole genome shotgun (WGS) entry which is preliminary data.</text>
</comment>
<feature type="domain" description="Lipoyl-binding" evidence="5">
    <location>
        <begin position="134"/>
        <end position="210"/>
    </location>
</feature>
<feature type="region of interest" description="Disordered" evidence="4">
    <location>
        <begin position="1"/>
        <end position="37"/>
    </location>
</feature>
<dbReference type="PROSITE" id="PS50968">
    <property type="entry name" value="BIOTINYL_LIPOYL"/>
    <property type="match status" value="1"/>
</dbReference>
<sequence length="213" mass="21241">MPMNKATNSSVDGQVDGQADGQVEGTAAPDGPVADPTETLESACRSVLGLIEAVAAGEPRRIAVHVDRIGLEIEWPGRDPAGAGAETVHQAATGAVAPSAAVLSPAAAPQGPAPQAAAARGAPAAAGDAPAGADHQVKAANVGTFYRRSDPSAEPFVEVGDRVEAGGQVGIVEAMKLMIPVEAPVAGTVTAIHAEDGAPVEYDQPLLSIRPVT</sequence>
<evidence type="ECO:0000313" key="6">
    <source>
        <dbReference type="EMBL" id="GAA2425858.1"/>
    </source>
</evidence>
<evidence type="ECO:0000313" key="7">
    <source>
        <dbReference type="Proteomes" id="UP001501231"/>
    </source>
</evidence>
<proteinExistence type="predicted"/>
<dbReference type="InterPro" id="IPR001249">
    <property type="entry name" value="AcCoA_biotinCC"/>
</dbReference>
<accession>A0ABN3JB67</accession>
<comment type="pathway">
    <text evidence="3">Lipid metabolism; fatty acid biosynthesis.</text>
</comment>
<evidence type="ECO:0000259" key="5">
    <source>
        <dbReference type="PROSITE" id="PS50968"/>
    </source>
</evidence>
<evidence type="ECO:0000256" key="3">
    <source>
        <dbReference type="RuleBase" id="RU364072"/>
    </source>
</evidence>
<dbReference type="CDD" id="cd06850">
    <property type="entry name" value="biotinyl_domain"/>
    <property type="match status" value="1"/>
</dbReference>
<dbReference type="Proteomes" id="UP001501231">
    <property type="component" value="Unassembled WGS sequence"/>
</dbReference>
<dbReference type="PRINTS" id="PR01071">
    <property type="entry name" value="ACOABIOTINCC"/>
</dbReference>
<keyword evidence="2 3" id="KW-0092">Biotin</keyword>
<keyword evidence="3" id="KW-0275">Fatty acid biosynthesis</keyword>
<name>A0ABN3JB67_9ACTN</name>
<feature type="compositionally biased region" description="Polar residues" evidence="4">
    <location>
        <begin position="1"/>
        <end position="12"/>
    </location>
</feature>
<gene>
    <name evidence="6" type="ORF">GCM10010191_42820</name>
</gene>
<evidence type="ECO:0000256" key="4">
    <source>
        <dbReference type="SAM" id="MobiDB-lite"/>
    </source>
</evidence>
<dbReference type="Gene3D" id="2.40.50.100">
    <property type="match status" value="1"/>
</dbReference>
<evidence type="ECO:0000256" key="1">
    <source>
        <dbReference type="ARBA" id="ARBA00017562"/>
    </source>
</evidence>
<keyword evidence="3" id="KW-0443">Lipid metabolism</keyword>
<dbReference type="EMBL" id="BAAARW010000016">
    <property type="protein sequence ID" value="GAA2425858.1"/>
    <property type="molecule type" value="Genomic_DNA"/>
</dbReference>
<dbReference type="SUPFAM" id="SSF51230">
    <property type="entry name" value="Single hybrid motif"/>
    <property type="match status" value="1"/>
</dbReference>
<dbReference type="InterPro" id="IPR000089">
    <property type="entry name" value="Biotin_lipoyl"/>
</dbReference>
<feature type="region of interest" description="Disordered" evidence="4">
    <location>
        <begin position="105"/>
        <end position="133"/>
    </location>
</feature>
<reference evidence="6 7" key="1">
    <citation type="journal article" date="2019" name="Int. J. Syst. Evol. Microbiol.">
        <title>The Global Catalogue of Microorganisms (GCM) 10K type strain sequencing project: providing services to taxonomists for standard genome sequencing and annotation.</title>
        <authorList>
            <consortium name="The Broad Institute Genomics Platform"/>
            <consortium name="The Broad Institute Genome Sequencing Center for Infectious Disease"/>
            <person name="Wu L."/>
            <person name="Ma J."/>
        </authorList>
    </citation>
    <scope>NUCLEOTIDE SEQUENCE [LARGE SCALE GENOMIC DNA]</scope>
    <source>
        <strain evidence="6 7">JCM 3325</strain>
    </source>
</reference>
<evidence type="ECO:0000256" key="2">
    <source>
        <dbReference type="ARBA" id="ARBA00023267"/>
    </source>
</evidence>
<comment type="function">
    <text evidence="3">This protein is a component of the acetyl coenzyme A carboxylase complex; first, biotin carboxylase catalyzes the carboxylation of the carrier protein and then the transcarboxylase transfers the carboxyl group to form malonyl-CoA.</text>
</comment>
<organism evidence="6 7">
    <name type="scientific">Actinomadura vinacea</name>
    <dbReference type="NCBI Taxonomy" id="115336"/>
    <lineage>
        <taxon>Bacteria</taxon>
        <taxon>Bacillati</taxon>
        <taxon>Actinomycetota</taxon>
        <taxon>Actinomycetes</taxon>
        <taxon>Streptosporangiales</taxon>
        <taxon>Thermomonosporaceae</taxon>
        <taxon>Actinomadura</taxon>
    </lineage>
</organism>
<dbReference type="PANTHER" id="PTHR45266:SF3">
    <property type="entry name" value="OXALOACETATE DECARBOXYLASE ALPHA CHAIN"/>
    <property type="match status" value="1"/>
</dbReference>
<dbReference type="PANTHER" id="PTHR45266">
    <property type="entry name" value="OXALOACETATE DECARBOXYLASE ALPHA CHAIN"/>
    <property type="match status" value="1"/>
</dbReference>
<keyword evidence="7" id="KW-1185">Reference proteome</keyword>
<keyword evidence="3" id="KW-0444">Lipid biosynthesis</keyword>
<dbReference type="InterPro" id="IPR050709">
    <property type="entry name" value="Biotin_Carboxyl_Carrier/Decarb"/>
</dbReference>
<keyword evidence="3" id="KW-0276">Fatty acid metabolism</keyword>